<evidence type="ECO:0000259" key="2">
    <source>
        <dbReference type="Pfam" id="PF13847"/>
    </source>
</evidence>
<dbReference type="STRING" id="216938.SHELI_v1c00110"/>
<dbReference type="InterPro" id="IPR025714">
    <property type="entry name" value="Methyltranfer_dom"/>
</dbReference>
<keyword evidence="1" id="KW-0175">Coiled coil</keyword>
<reference evidence="3 4" key="1">
    <citation type="submission" date="2016-08" db="EMBL/GenBank/DDBJ databases">
        <title>Complete genome sequence of Spiroplasma helicoides TABS-2 (DSM 22551).</title>
        <authorList>
            <person name="Shen W.-Y."/>
            <person name="Lo W.-S."/>
            <person name="Lai Y.-C."/>
            <person name="Kuo C.-H."/>
        </authorList>
    </citation>
    <scope>NUCLEOTIDE SEQUENCE [LARGE SCALE GENOMIC DNA]</scope>
    <source>
        <strain evidence="3 4">TABS-2</strain>
    </source>
</reference>
<sequence>MKVINKVLNYKNLNIYQETEMFYFCLDSVLLARFYKPKAKEKVICDFGTNNAIIPLILSKFISKDTKIIGIDIQPKACELAKENIKLNNLENIIEIINQDIKEYVKDKNNFFDVIYCNPPFFKVFENSNLNTKSEKLIPARHEVSINLEEVVRSAKIALKNGGRFVMIHLVERLDEIIEVLRKNNFKVKNIRIIYSKKNQSAKKVLIDAINDGNEGLNFMEPLFVHNDDGSYTEEVSRMFGD</sequence>
<keyword evidence="4" id="KW-1185">Reference proteome</keyword>
<dbReference type="PANTHER" id="PTHR47739">
    <property type="entry name" value="TRNA1(VAL) (ADENINE(37)-N6)-METHYLTRANSFERASE"/>
    <property type="match status" value="1"/>
</dbReference>
<dbReference type="InterPro" id="IPR050210">
    <property type="entry name" value="tRNA_Adenine-N(6)_MTase"/>
</dbReference>
<dbReference type="EMBL" id="CP017015">
    <property type="protein sequence ID" value="AOG59966.1"/>
    <property type="molecule type" value="Genomic_DNA"/>
</dbReference>
<dbReference type="Pfam" id="PF13847">
    <property type="entry name" value="Methyltransf_31"/>
    <property type="match status" value="1"/>
</dbReference>
<feature type="domain" description="Methyltransferase" evidence="2">
    <location>
        <begin position="40"/>
        <end position="192"/>
    </location>
</feature>
<gene>
    <name evidence="3" type="primary">yabB</name>
    <name evidence="3" type="ORF">SHELI_v1c00110</name>
</gene>
<dbReference type="PROSITE" id="PS00092">
    <property type="entry name" value="N6_MTASE"/>
    <property type="match status" value="1"/>
</dbReference>
<proteinExistence type="predicted"/>
<dbReference type="OrthoDB" id="9777257at2"/>
<dbReference type="Gene3D" id="3.40.50.150">
    <property type="entry name" value="Vaccinia Virus protein VP39"/>
    <property type="match status" value="1"/>
</dbReference>
<evidence type="ECO:0000313" key="3">
    <source>
        <dbReference type="EMBL" id="AOG59966.1"/>
    </source>
</evidence>
<dbReference type="CDD" id="cd02440">
    <property type="entry name" value="AdoMet_MTases"/>
    <property type="match status" value="1"/>
</dbReference>
<organism evidence="3 4">
    <name type="scientific">Spiroplasma helicoides</name>
    <dbReference type="NCBI Taxonomy" id="216938"/>
    <lineage>
        <taxon>Bacteria</taxon>
        <taxon>Bacillati</taxon>
        <taxon>Mycoplasmatota</taxon>
        <taxon>Mollicutes</taxon>
        <taxon>Entomoplasmatales</taxon>
        <taxon>Spiroplasmataceae</taxon>
        <taxon>Spiroplasma</taxon>
    </lineage>
</organism>
<dbReference type="InterPro" id="IPR002052">
    <property type="entry name" value="DNA_methylase_N6_adenine_CS"/>
</dbReference>
<dbReference type="SUPFAM" id="SSF53335">
    <property type="entry name" value="S-adenosyl-L-methionine-dependent methyltransferases"/>
    <property type="match status" value="1"/>
</dbReference>
<dbReference type="AlphaFoldDB" id="A0A1B3SJ60"/>
<feature type="coiled-coil region" evidence="1">
    <location>
        <begin position="80"/>
        <end position="107"/>
    </location>
</feature>
<keyword evidence="3" id="KW-0489">Methyltransferase</keyword>
<evidence type="ECO:0000313" key="4">
    <source>
        <dbReference type="Proteomes" id="UP000094378"/>
    </source>
</evidence>
<dbReference type="GO" id="GO:0008170">
    <property type="term" value="F:N-methyltransferase activity"/>
    <property type="evidence" value="ECO:0007669"/>
    <property type="project" value="UniProtKB-ARBA"/>
</dbReference>
<evidence type="ECO:0000256" key="1">
    <source>
        <dbReference type="SAM" id="Coils"/>
    </source>
</evidence>
<name>A0A1B3SJ60_9MOLU</name>
<dbReference type="GO" id="GO:0003676">
    <property type="term" value="F:nucleic acid binding"/>
    <property type="evidence" value="ECO:0007669"/>
    <property type="project" value="InterPro"/>
</dbReference>
<accession>A0A1B3SJ60</accession>
<dbReference type="PANTHER" id="PTHR47739:SF1">
    <property type="entry name" value="TRNA1(VAL) (ADENINE(37)-N6)-METHYLTRANSFERASE"/>
    <property type="match status" value="1"/>
</dbReference>
<dbReference type="GO" id="GO:0032259">
    <property type="term" value="P:methylation"/>
    <property type="evidence" value="ECO:0007669"/>
    <property type="project" value="UniProtKB-KW"/>
</dbReference>
<dbReference type="GO" id="GO:0008757">
    <property type="term" value="F:S-adenosylmethionine-dependent methyltransferase activity"/>
    <property type="evidence" value="ECO:0007669"/>
    <property type="project" value="UniProtKB-ARBA"/>
</dbReference>
<dbReference type="KEGG" id="shj:SHELI_v1c00110"/>
<protein>
    <submittedName>
        <fullName evidence="3">Methyltransferase</fullName>
    </submittedName>
</protein>
<dbReference type="InterPro" id="IPR029063">
    <property type="entry name" value="SAM-dependent_MTases_sf"/>
</dbReference>
<dbReference type="RefSeq" id="WP_069115752.1">
    <property type="nucleotide sequence ID" value="NZ_CP017015.1"/>
</dbReference>
<dbReference type="Proteomes" id="UP000094378">
    <property type="component" value="Chromosome"/>
</dbReference>
<keyword evidence="3" id="KW-0808">Transferase</keyword>